<dbReference type="PANTHER" id="PTHR48098:SF1">
    <property type="entry name" value="DIACYLGLYCEROL ACYLTRANSFERASE_MYCOLYLTRANSFERASE AG85A"/>
    <property type="match status" value="1"/>
</dbReference>
<evidence type="ECO:0000313" key="1">
    <source>
        <dbReference type="EMBL" id="WDE98047.1"/>
    </source>
</evidence>
<dbReference type="SUPFAM" id="SSF53474">
    <property type="entry name" value="alpha/beta-Hydrolases"/>
    <property type="match status" value="1"/>
</dbReference>
<dbReference type="InterPro" id="IPR050583">
    <property type="entry name" value="Mycobacterial_A85_antigen"/>
</dbReference>
<organism evidence="1 2">
    <name type="scientific">Lentisphaera profundi</name>
    <dbReference type="NCBI Taxonomy" id="1658616"/>
    <lineage>
        <taxon>Bacteria</taxon>
        <taxon>Pseudomonadati</taxon>
        <taxon>Lentisphaerota</taxon>
        <taxon>Lentisphaeria</taxon>
        <taxon>Lentisphaerales</taxon>
        <taxon>Lentisphaeraceae</taxon>
        <taxon>Lentisphaera</taxon>
    </lineage>
</organism>
<dbReference type="Gene3D" id="3.40.50.1820">
    <property type="entry name" value="alpha/beta hydrolase"/>
    <property type="match status" value="1"/>
</dbReference>
<dbReference type="EMBL" id="CP117812">
    <property type="protein sequence ID" value="WDE98047.1"/>
    <property type="molecule type" value="Genomic_DNA"/>
</dbReference>
<accession>A0ABY7VWE4</accession>
<sequence>MMSKMFFSLFVIIYGLQSAEVKTLEIFSEKMKKHIPASIILPDEYMKGDKSFPVLYLLHGAGGNHMDWRNITSIATLADQYGMIVLCPDGAVTSWYFDSPIDPKFQYETHVAKECVTYLDKNYRTKADRKSRAISGLSMGGHGAMYLALRHPQTFSIAVPLSGGVDIRPFPNNWDIKKRLGEMSSNKKRWDDHTVIELAKNLKDGDLALSIDCGTEDFFLKVNRNLHTLLKSKGVKHNYEEHPGAHNWDYWKAAIIRQMPFISKEFKKADKE</sequence>
<keyword evidence="2" id="KW-1185">Reference proteome</keyword>
<proteinExistence type="predicted"/>
<dbReference type="RefSeq" id="WP_274152792.1">
    <property type="nucleotide sequence ID" value="NZ_CP117812.1"/>
</dbReference>
<reference evidence="1 2" key="1">
    <citation type="submission" date="2023-02" db="EMBL/GenBank/DDBJ databases">
        <title>Genome sequence of Lentisphaera profundi SAORIC-696.</title>
        <authorList>
            <person name="Kim e."/>
            <person name="Cho J.-C."/>
            <person name="Choi A."/>
            <person name="Kang I."/>
        </authorList>
    </citation>
    <scope>NUCLEOTIDE SEQUENCE [LARGE SCALE GENOMIC DNA]</scope>
    <source>
        <strain evidence="1 2">SAORIC-696</strain>
    </source>
</reference>
<dbReference type="InterPro" id="IPR029058">
    <property type="entry name" value="AB_hydrolase_fold"/>
</dbReference>
<evidence type="ECO:0000313" key="2">
    <source>
        <dbReference type="Proteomes" id="UP001214250"/>
    </source>
</evidence>
<keyword evidence="1" id="KW-0378">Hydrolase</keyword>
<dbReference type="Proteomes" id="UP001214250">
    <property type="component" value="Chromosome 2"/>
</dbReference>
<dbReference type="PANTHER" id="PTHR48098">
    <property type="entry name" value="ENTEROCHELIN ESTERASE-RELATED"/>
    <property type="match status" value="1"/>
</dbReference>
<dbReference type="GO" id="GO:0016787">
    <property type="term" value="F:hydrolase activity"/>
    <property type="evidence" value="ECO:0007669"/>
    <property type="project" value="UniProtKB-KW"/>
</dbReference>
<name>A0ABY7VWE4_9BACT</name>
<dbReference type="Pfam" id="PF00756">
    <property type="entry name" value="Esterase"/>
    <property type="match status" value="1"/>
</dbReference>
<protein>
    <submittedName>
        <fullName evidence="1">Alpha/beta hydrolase family protein</fullName>
    </submittedName>
</protein>
<dbReference type="InterPro" id="IPR000801">
    <property type="entry name" value="Esterase-like"/>
</dbReference>
<gene>
    <name evidence="1" type="ORF">PQO03_19695</name>
</gene>